<dbReference type="PROSITE" id="PS01124">
    <property type="entry name" value="HTH_ARAC_FAMILY_2"/>
    <property type="match status" value="1"/>
</dbReference>
<evidence type="ECO:0000256" key="3">
    <source>
        <dbReference type="ARBA" id="ARBA00023163"/>
    </source>
</evidence>
<dbReference type="PANTHER" id="PTHR43280:SF34">
    <property type="entry name" value="ARAC-FAMILY TRANSCRIPTIONAL REGULATOR"/>
    <property type="match status" value="1"/>
</dbReference>
<dbReference type="Gene3D" id="1.10.10.60">
    <property type="entry name" value="Homeodomain-like"/>
    <property type="match status" value="2"/>
</dbReference>
<evidence type="ECO:0000256" key="5">
    <source>
        <dbReference type="SAM" id="SignalP"/>
    </source>
</evidence>
<evidence type="ECO:0000313" key="7">
    <source>
        <dbReference type="EMBL" id="GAA3776596.1"/>
    </source>
</evidence>
<keyword evidence="8" id="KW-1185">Reference proteome</keyword>
<sequence>MTVIRITCAKNLFKISKWVLILCVCFFFSNTSGYARQNHLVQKAKELVYSNPDEAIKIGEHILKTNEKKETKADISVILARSYFVKGNFNSAITNAFNADAYVDKLNHKTQIDISLLKAELFRLLYLDNQYQKELSNADSLIKKIANPKIHDSLASHLLLERVSMNLERRETDKALSLLNETNERYQNFINSHPVLRGKFFIAKEKALSNLTQYDSAFVYLNKALTLISSNEYNNLYEKAQVYNQLGYLHLQKKAFSNSEETLFIALKYAEILDNPILLEQINRNLAINYLASNQKIKHKVYNDEFLVLNNRVDLAEQETINTVYNIISNQNEQSLNQEQKKYSNFTYIALGMAFLLVLLGVFFVVKSQWKKKRLKEIIKYLEISRNNFIKTKPSKKIAKRRVSIPEETEKNLLAKLKRFEASTKFLNKDMSLAVLSGQFETNTKYLSEIIHRHYNDNFNTFINKLRINYIIEKLKNDSNYMNYKISFLAEESGFSSHSSFATVFKSIIGMSPATFINLLKTERENNKNKNQ</sequence>
<evidence type="ECO:0000256" key="2">
    <source>
        <dbReference type="ARBA" id="ARBA00023125"/>
    </source>
</evidence>
<accession>A0ABP7H2L0</accession>
<dbReference type="Proteomes" id="UP001501456">
    <property type="component" value="Unassembled WGS sequence"/>
</dbReference>
<dbReference type="SMART" id="SM00342">
    <property type="entry name" value="HTH_ARAC"/>
    <property type="match status" value="1"/>
</dbReference>
<dbReference type="EMBL" id="BAABBI010000001">
    <property type="protein sequence ID" value="GAA3776596.1"/>
    <property type="molecule type" value="Genomic_DNA"/>
</dbReference>
<name>A0ABP7H2L0_9FLAO</name>
<dbReference type="SUPFAM" id="SSF46689">
    <property type="entry name" value="Homeodomain-like"/>
    <property type="match status" value="1"/>
</dbReference>
<protein>
    <recommendedName>
        <fullName evidence="6">HTH araC/xylS-type domain-containing protein</fullName>
    </recommendedName>
</protein>
<evidence type="ECO:0000313" key="8">
    <source>
        <dbReference type="Proteomes" id="UP001501456"/>
    </source>
</evidence>
<feature type="transmembrane region" description="Helical" evidence="4">
    <location>
        <begin position="346"/>
        <end position="366"/>
    </location>
</feature>
<feature type="chain" id="PRO_5046611088" description="HTH araC/xylS-type domain-containing protein" evidence="5">
    <location>
        <begin position="36"/>
        <end position="532"/>
    </location>
</feature>
<reference evidence="8" key="1">
    <citation type="journal article" date="2019" name="Int. J. Syst. Evol. Microbiol.">
        <title>The Global Catalogue of Microorganisms (GCM) 10K type strain sequencing project: providing services to taxonomists for standard genome sequencing and annotation.</title>
        <authorList>
            <consortium name="The Broad Institute Genomics Platform"/>
            <consortium name="The Broad Institute Genome Sequencing Center for Infectious Disease"/>
            <person name="Wu L."/>
            <person name="Ma J."/>
        </authorList>
    </citation>
    <scope>NUCLEOTIDE SEQUENCE [LARGE SCALE GENOMIC DNA]</scope>
    <source>
        <strain evidence="8">JCM 17525</strain>
    </source>
</reference>
<organism evidence="7 8">
    <name type="scientific">Corallibacter vietnamensis</name>
    <dbReference type="NCBI Taxonomy" id="904130"/>
    <lineage>
        <taxon>Bacteria</taxon>
        <taxon>Pseudomonadati</taxon>
        <taxon>Bacteroidota</taxon>
        <taxon>Flavobacteriia</taxon>
        <taxon>Flavobacteriales</taxon>
        <taxon>Flavobacteriaceae</taxon>
        <taxon>Corallibacter</taxon>
    </lineage>
</organism>
<keyword evidence="2" id="KW-0238">DNA-binding</keyword>
<keyword evidence="5" id="KW-0732">Signal</keyword>
<keyword evidence="1" id="KW-0805">Transcription regulation</keyword>
<dbReference type="Pfam" id="PF12833">
    <property type="entry name" value="HTH_18"/>
    <property type="match status" value="1"/>
</dbReference>
<feature type="domain" description="HTH araC/xylS-type" evidence="6">
    <location>
        <begin position="427"/>
        <end position="519"/>
    </location>
</feature>
<gene>
    <name evidence="7" type="ORF">GCM10022271_05930</name>
</gene>
<proteinExistence type="predicted"/>
<evidence type="ECO:0000256" key="1">
    <source>
        <dbReference type="ARBA" id="ARBA00023015"/>
    </source>
</evidence>
<dbReference type="PANTHER" id="PTHR43280">
    <property type="entry name" value="ARAC-FAMILY TRANSCRIPTIONAL REGULATOR"/>
    <property type="match status" value="1"/>
</dbReference>
<feature type="signal peptide" evidence="5">
    <location>
        <begin position="1"/>
        <end position="35"/>
    </location>
</feature>
<keyword evidence="4" id="KW-0472">Membrane</keyword>
<keyword evidence="4" id="KW-0812">Transmembrane</keyword>
<dbReference type="RefSeq" id="WP_344726901.1">
    <property type="nucleotide sequence ID" value="NZ_BAABBI010000001.1"/>
</dbReference>
<evidence type="ECO:0000256" key="4">
    <source>
        <dbReference type="SAM" id="Phobius"/>
    </source>
</evidence>
<keyword evidence="4" id="KW-1133">Transmembrane helix</keyword>
<dbReference type="InterPro" id="IPR009057">
    <property type="entry name" value="Homeodomain-like_sf"/>
</dbReference>
<dbReference type="InterPro" id="IPR018060">
    <property type="entry name" value="HTH_AraC"/>
</dbReference>
<comment type="caution">
    <text evidence="7">The sequence shown here is derived from an EMBL/GenBank/DDBJ whole genome shotgun (WGS) entry which is preliminary data.</text>
</comment>
<keyword evidence="3" id="KW-0804">Transcription</keyword>
<evidence type="ECO:0000259" key="6">
    <source>
        <dbReference type="PROSITE" id="PS01124"/>
    </source>
</evidence>